<proteinExistence type="inferred from homology"/>
<dbReference type="InterPro" id="IPR003018">
    <property type="entry name" value="GAF"/>
</dbReference>
<comment type="similarity">
    <text evidence="1">Belongs to the free Met sulfoxide reductase family.</text>
</comment>
<name>A0A074J141_STRSL</name>
<dbReference type="InterPro" id="IPR051330">
    <property type="entry name" value="Phosphatase_reg/MetRdx"/>
</dbReference>
<dbReference type="Proteomes" id="UP001212483">
    <property type="component" value="Unassembled WGS sequence"/>
</dbReference>
<evidence type="ECO:0000259" key="2">
    <source>
        <dbReference type="Pfam" id="PF13185"/>
    </source>
</evidence>
<feature type="domain" description="GAF" evidence="2">
    <location>
        <begin position="51"/>
        <end position="152"/>
    </location>
</feature>
<dbReference type="PANTHER" id="PTHR21021:SF15">
    <property type="entry name" value="FREE METHIONINE-R-SULFOXIDE REDUCTASE"/>
    <property type="match status" value="1"/>
</dbReference>
<protein>
    <submittedName>
        <fullName evidence="3">GAF domain-containing protein</fullName>
    </submittedName>
</protein>
<dbReference type="EMBL" id="JAQMJO010000008">
    <property type="protein sequence ID" value="MDB8606574.1"/>
    <property type="molecule type" value="Genomic_DNA"/>
</dbReference>
<dbReference type="PANTHER" id="PTHR21021">
    <property type="entry name" value="GAF/PUTATIVE CYTOSKELETAL PROTEIN"/>
    <property type="match status" value="1"/>
</dbReference>
<dbReference type="EMBL" id="JJMT01000006">
    <property type="protein sequence ID" value="KEO46282.1"/>
    <property type="molecule type" value="Genomic_DNA"/>
</dbReference>
<sequence>MVVMTNEEKKSAYELMLAQAKVLFANEDNALANFSNASALLNTTLPNSVFTGFYLMDNVKNELVLGPFQGNVSCVRIALGKGVCGQSAAENRTLIVEDVTKHANYIACDSAARSEIVVPMVKDGKLVGVLDLDSHQVGDYNQVDQDYLEAFVKILLEKTELTFGMFEVN</sequence>
<evidence type="ECO:0000256" key="1">
    <source>
        <dbReference type="ARBA" id="ARBA00038454"/>
    </source>
</evidence>
<reference evidence="4" key="2">
    <citation type="submission" date="2023-01" db="EMBL/GenBank/DDBJ databases">
        <title>Human gut microbiome strain richness.</title>
        <authorList>
            <person name="Chen-Liaw A."/>
        </authorList>
    </citation>
    <scope>NUCLEOTIDE SEQUENCE</scope>
    <source>
        <strain evidence="4">1001283st1_B9_1001283B150217_161031</strain>
    </source>
</reference>
<dbReference type="GO" id="GO:0033745">
    <property type="term" value="F:L-methionine-(R)-S-oxide reductase activity"/>
    <property type="evidence" value="ECO:0007669"/>
    <property type="project" value="TreeGrafter"/>
</dbReference>
<gene>
    <name evidence="3" type="ORF">DL07_10295</name>
    <name evidence="4" type="ORF">PNU22_08800</name>
</gene>
<dbReference type="Gene3D" id="3.30.450.40">
    <property type="match status" value="1"/>
</dbReference>
<dbReference type="Pfam" id="PF13185">
    <property type="entry name" value="GAF_2"/>
    <property type="match status" value="1"/>
</dbReference>
<comment type="caution">
    <text evidence="3">The sequence shown here is derived from an EMBL/GenBank/DDBJ whole genome shotgun (WGS) entry which is preliminary data.</text>
</comment>
<evidence type="ECO:0000313" key="5">
    <source>
        <dbReference type="Proteomes" id="UP000027855"/>
    </source>
</evidence>
<evidence type="ECO:0000313" key="4">
    <source>
        <dbReference type="EMBL" id="MDB8606574.1"/>
    </source>
</evidence>
<dbReference type="InterPro" id="IPR029016">
    <property type="entry name" value="GAF-like_dom_sf"/>
</dbReference>
<dbReference type="Proteomes" id="UP000027855">
    <property type="component" value="Unassembled WGS sequence"/>
</dbReference>
<dbReference type="AlphaFoldDB" id="A0A074J141"/>
<dbReference type="SUPFAM" id="SSF55781">
    <property type="entry name" value="GAF domain-like"/>
    <property type="match status" value="1"/>
</dbReference>
<dbReference type="FunFam" id="3.30.450.40:FF:000008">
    <property type="entry name" value="GAF domain-containing proteins"/>
    <property type="match status" value="1"/>
</dbReference>
<organism evidence="3 5">
    <name type="scientific">Streptococcus salivarius</name>
    <dbReference type="NCBI Taxonomy" id="1304"/>
    <lineage>
        <taxon>Bacteria</taxon>
        <taxon>Bacillati</taxon>
        <taxon>Bacillota</taxon>
        <taxon>Bacilli</taxon>
        <taxon>Lactobacillales</taxon>
        <taxon>Streptococcaceae</taxon>
        <taxon>Streptococcus</taxon>
    </lineage>
</organism>
<reference evidence="3 5" key="1">
    <citation type="submission" date="2014-04" db="EMBL/GenBank/DDBJ databases">
        <title>Variable characteristics of bacteriocin-producing Streptococcus salivarius strains isolated from Malaysian subjects.</title>
        <authorList>
            <person name="Philip K."/>
            <person name="Barbour A."/>
        </authorList>
    </citation>
    <scope>NUCLEOTIDE SEQUENCE [LARGE SCALE GENOMIC DNA]</scope>
    <source>
        <strain evidence="3 5">NU10</strain>
    </source>
</reference>
<evidence type="ECO:0000313" key="3">
    <source>
        <dbReference type="EMBL" id="KEO46282.1"/>
    </source>
</evidence>
<accession>A0A074J141</accession>
<dbReference type="GO" id="GO:0005829">
    <property type="term" value="C:cytosol"/>
    <property type="evidence" value="ECO:0007669"/>
    <property type="project" value="TreeGrafter"/>
</dbReference>